<evidence type="ECO:0000313" key="15">
    <source>
        <dbReference type="EMBL" id="TET92728.1"/>
    </source>
</evidence>
<reference evidence="15 16" key="1">
    <citation type="submission" date="2019-03" db="EMBL/GenBank/DDBJ databases">
        <title>Metabolic potential of uncultured bacteria and archaea associated with petroleum seepage in deep-sea sediments.</title>
        <authorList>
            <person name="Dong X."/>
            <person name="Hubert C."/>
        </authorList>
    </citation>
    <scope>NUCLEOTIDE SEQUENCE [LARGE SCALE GENOMIC DNA]</scope>
    <source>
        <strain evidence="15">E29_bin28</strain>
    </source>
</reference>
<keyword evidence="2 11" id="KW-0547">Nucleotide-binding</keyword>
<comment type="similarity">
    <text evidence="11 13">Belongs to the RecA family. RadA subfamily.</text>
</comment>
<dbReference type="GO" id="GO:0005829">
    <property type="term" value="C:cytosol"/>
    <property type="evidence" value="ECO:0007669"/>
    <property type="project" value="TreeGrafter"/>
</dbReference>
<dbReference type="SUPFAM" id="SSF54211">
    <property type="entry name" value="Ribosomal protein S5 domain 2-like"/>
    <property type="match status" value="1"/>
</dbReference>
<evidence type="ECO:0000256" key="11">
    <source>
        <dbReference type="HAMAP-Rule" id="MF_01498"/>
    </source>
</evidence>
<dbReference type="GO" id="GO:0003684">
    <property type="term" value="F:damaged DNA binding"/>
    <property type="evidence" value="ECO:0007669"/>
    <property type="project" value="InterPro"/>
</dbReference>
<evidence type="ECO:0000256" key="6">
    <source>
        <dbReference type="ARBA" id="ARBA00022833"/>
    </source>
</evidence>
<comment type="function">
    <text evidence="13">DNA-dependent ATPase involved in processing of recombination intermediates, plays a role in repairing DNA breaks. Stimulates the branch migration of RecA-mediated strand transfer reactions, allowing the 3' invading strand to extend heteroduplex DNA faster. Binds ssDNA in the presence of ADP but not other nucleotides, has ATPase activity that is stimulated by ssDNA and various branched DNA structures, but inhibited by SSB. Does not have RecA's homology-searching function.</text>
</comment>
<dbReference type="InterPro" id="IPR020588">
    <property type="entry name" value="RecA_ATP-bd"/>
</dbReference>
<evidence type="ECO:0000256" key="13">
    <source>
        <dbReference type="RuleBase" id="RU003555"/>
    </source>
</evidence>
<dbReference type="FunFam" id="3.40.50.300:FF:000050">
    <property type="entry name" value="DNA repair protein RadA"/>
    <property type="match status" value="1"/>
</dbReference>
<keyword evidence="10 11" id="KW-0234">DNA repair</keyword>
<name>A0A523YMC8_UNCAE</name>
<comment type="function">
    <text evidence="11">Plays a role in repairing double-strand DNA breaks, probably involving stabilizing or processing branched DNA or blocked replication forks.</text>
</comment>
<gene>
    <name evidence="11 15" type="primary">radA</name>
    <name evidence="15" type="ORF">E3J33_03210</name>
</gene>
<keyword evidence="6 13" id="KW-0862">Zinc</keyword>
<dbReference type="EMBL" id="SOIJ01000183">
    <property type="protein sequence ID" value="TET92728.1"/>
    <property type="molecule type" value="Genomic_DNA"/>
</dbReference>
<evidence type="ECO:0000256" key="3">
    <source>
        <dbReference type="ARBA" id="ARBA00022763"/>
    </source>
</evidence>
<dbReference type="AlphaFoldDB" id="A0A523YMC8"/>
<dbReference type="Gene3D" id="3.30.230.10">
    <property type="match status" value="1"/>
</dbReference>
<evidence type="ECO:0000256" key="7">
    <source>
        <dbReference type="ARBA" id="ARBA00022840"/>
    </source>
</evidence>
<organism evidence="15 16">
    <name type="scientific">Aerophobetes bacterium</name>
    <dbReference type="NCBI Taxonomy" id="2030807"/>
    <lineage>
        <taxon>Bacteria</taxon>
        <taxon>Candidatus Aerophobota</taxon>
    </lineage>
</organism>
<comment type="caution">
    <text evidence="15">The sequence shown here is derived from an EMBL/GenBank/DDBJ whole genome shotgun (WGS) entry which is preliminary data.</text>
</comment>
<dbReference type="GO" id="GO:0140664">
    <property type="term" value="F:ATP-dependent DNA damage sensor activity"/>
    <property type="evidence" value="ECO:0007669"/>
    <property type="project" value="InterPro"/>
</dbReference>
<dbReference type="PANTHER" id="PTHR32472:SF10">
    <property type="entry name" value="DNA REPAIR PROTEIN RADA-LIKE PROTEIN"/>
    <property type="match status" value="1"/>
</dbReference>
<dbReference type="InterPro" id="IPR027417">
    <property type="entry name" value="P-loop_NTPase"/>
</dbReference>
<dbReference type="CDD" id="cd01121">
    <property type="entry name" value="RadA_SMS_N"/>
    <property type="match status" value="1"/>
</dbReference>
<evidence type="ECO:0000256" key="5">
    <source>
        <dbReference type="ARBA" id="ARBA00022801"/>
    </source>
</evidence>
<feature type="region of interest" description="Lon-protease-like" evidence="11">
    <location>
        <begin position="351"/>
        <end position="456"/>
    </location>
</feature>
<keyword evidence="8 11" id="KW-0346">Stress response</keyword>
<evidence type="ECO:0000256" key="12">
    <source>
        <dbReference type="NCBIfam" id="TIGR00416"/>
    </source>
</evidence>
<keyword evidence="5" id="KW-0378">Hydrolase</keyword>
<comment type="domain">
    <text evidence="11">The middle region has homology to RecA with ATPase motifs including the RadA KNRFG motif, while the C-terminus is homologous to Lon protease.</text>
</comment>
<feature type="domain" description="RecA family profile 1" evidence="14">
    <location>
        <begin position="64"/>
        <end position="213"/>
    </location>
</feature>
<keyword evidence="9 11" id="KW-0238">DNA-binding</keyword>
<dbReference type="HAMAP" id="MF_01498">
    <property type="entry name" value="RadA_bact"/>
    <property type="match status" value="1"/>
</dbReference>
<dbReference type="GO" id="GO:0016787">
    <property type="term" value="F:hydrolase activity"/>
    <property type="evidence" value="ECO:0007669"/>
    <property type="project" value="UniProtKB-KW"/>
</dbReference>
<dbReference type="PRINTS" id="PR01874">
    <property type="entry name" value="DNAREPAIRADA"/>
</dbReference>
<feature type="binding site" evidence="11">
    <location>
        <begin position="93"/>
        <end position="100"/>
    </location>
    <ligand>
        <name>ATP</name>
        <dbReference type="ChEBI" id="CHEBI:30616"/>
    </ligand>
</feature>
<dbReference type="GO" id="GO:0005524">
    <property type="term" value="F:ATP binding"/>
    <property type="evidence" value="ECO:0007669"/>
    <property type="project" value="UniProtKB-UniRule"/>
</dbReference>
<dbReference type="SMART" id="SM00382">
    <property type="entry name" value="AAA"/>
    <property type="match status" value="1"/>
</dbReference>
<dbReference type="NCBIfam" id="TIGR00416">
    <property type="entry name" value="sms"/>
    <property type="match status" value="1"/>
</dbReference>
<dbReference type="GO" id="GO:0000725">
    <property type="term" value="P:recombinational repair"/>
    <property type="evidence" value="ECO:0007669"/>
    <property type="project" value="UniProtKB-UniRule"/>
</dbReference>
<dbReference type="InterPro" id="IPR003593">
    <property type="entry name" value="AAA+_ATPase"/>
</dbReference>
<dbReference type="InterPro" id="IPR020568">
    <property type="entry name" value="Ribosomal_Su5_D2-typ_SF"/>
</dbReference>
<dbReference type="SUPFAM" id="SSF52540">
    <property type="entry name" value="P-loop containing nucleoside triphosphate hydrolases"/>
    <property type="match status" value="1"/>
</dbReference>
<dbReference type="Gene3D" id="3.40.50.300">
    <property type="entry name" value="P-loop containing nucleotide triphosphate hydrolases"/>
    <property type="match status" value="1"/>
</dbReference>
<evidence type="ECO:0000313" key="16">
    <source>
        <dbReference type="Proteomes" id="UP000316925"/>
    </source>
</evidence>
<dbReference type="PROSITE" id="PS50162">
    <property type="entry name" value="RECA_2"/>
    <property type="match status" value="1"/>
</dbReference>
<dbReference type="PANTHER" id="PTHR32472">
    <property type="entry name" value="DNA REPAIR PROTEIN RADA"/>
    <property type="match status" value="1"/>
</dbReference>
<dbReference type="Pfam" id="PF13541">
    <property type="entry name" value="ChlI"/>
    <property type="match status" value="1"/>
</dbReference>
<dbReference type="InterPro" id="IPR004504">
    <property type="entry name" value="DNA_repair_RadA"/>
</dbReference>
<evidence type="ECO:0000259" key="14">
    <source>
        <dbReference type="PROSITE" id="PS50162"/>
    </source>
</evidence>
<evidence type="ECO:0000256" key="8">
    <source>
        <dbReference type="ARBA" id="ARBA00023016"/>
    </source>
</evidence>
<accession>A0A523YMC8</accession>
<protein>
    <recommendedName>
        <fullName evidence="11 12">DNA repair protein RadA</fullName>
    </recommendedName>
</protein>
<keyword evidence="1 11" id="KW-0479">Metal-binding</keyword>
<keyword evidence="4 13" id="KW-0863">Zinc-finger</keyword>
<dbReference type="GO" id="GO:0008270">
    <property type="term" value="F:zinc ion binding"/>
    <property type="evidence" value="ECO:0007669"/>
    <property type="project" value="UniProtKB-KW"/>
</dbReference>
<dbReference type="Pfam" id="PF13481">
    <property type="entry name" value="AAA_25"/>
    <property type="match status" value="1"/>
</dbReference>
<proteinExistence type="inferred from homology"/>
<sequence>MEKRKTRFVCQNCGYLSFKWLGRCPECGEWDSISEEKLKEGVFTRGLSLTSSKPVPIKEIERSTLARYLSGIDEFDRILGGGVVPGSLILVGGEPGIGKSTLLLEIANRLGSPKSLVLYISGEESIEQNKLRATRLGIDSAYLYVSSETNLEEITQQINDLEPKIVIIDSIQTVYREDYSSAPGSVSQVRESTAHLMKLAKQKKITIFLIGHVTKEGAIAGPRVLEHIVDTVLYFESGKDYRYRILRAVKNRFGPTSEIGIFGMEEDGIREILDSSKLFLGDPSLGRDSSGTAVVPTVEGSRSFLVEIQALVTSSTLAIPRRVTQGMDYNRLCLLLAVLEKRGNMRFYNQDVYLNVAGGMRVDEPACDLAIVLAIASSFKDKPFLKGAVAVGEVGLAGEIRPVGFMEKRLEEARKLGFNRCLIPYFGSKDTKISSEMKLIKVRSVKEALERGTKEL</sequence>
<keyword evidence="7 11" id="KW-0067">ATP-binding</keyword>
<dbReference type="InterPro" id="IPR041166">
    <property type="entry name" value="Rubredoxin_2"/>
</dbReference>
<dbReference type="Pfam" id="PF18073">
    <property type="entry name" value="Zn_ribbon_LapB"/>
    <property type="match status" value="1"/>
</dbReference>
<dbReference type="InterPro" id="IPR014721">
    <property type="entry name" value="Ribsml_uS5_D2-typ_fold_subgr"/>
</dbReference>
<evidence type="ECO:0000256" key="1">
    <source>
        <dbReference type="ARBA" id="ARBA00022723"/>
    </source>
</evidence>
<feature type="short sequence motif" description="RadA KNRFG motif" evidence="11">
    <location>
        <begin position="250"/>
        <end position="254"/>
    </location>
</feature>
<evidence type="ECO:0000256" key="10">
    <source>
        <dbReference type="ARBA" id="ARBA00023204"/>
    </source>
</evidence>
<evidence type="ECO:0000256" key="2">
    <source>
        <dbReference type="ARBA" id="ARBA00022741"/>
    </source>
</evidence>
<evidence type="ECO:0000256" key="4">
    <source>
        <dbReference type="ARBA" id="ARBA00022771"/>
    </source>
</evidence>
<keyword evidence="3 11" id="KW-0227">DNA damage</keyword>
<dbReference type="Proteomes" id="UP000316925">
    <property type="component" value="Unassembled WGS sequence"/>
</dbReference>
<evidence type="ECO:0000256" key="9">
    <source>
        <dbReference type="ARBA" id="ARBA00023125"/>
    </source>
</evidence>